<dbReference type="PANTHER" id="PTHR30528:SF0">
    <property type="entry name" value="CYTOPLASMIC PROTEIN"/>
    <property type="match status" value="1"/>
</dbReference>
<dbReference type="PANTHER" id="PTHR30528">
    <property type="entry name" value="CYTOPLASMIC PROTEIN"/>
    <property type="match status" value="1"/>
</dbReference>
<accession>A0ABP5ECM4</accession>
<gene>
    <name evidence="1" type="ORF">GCM10009777_30870</name>
</gene>
<protein>
    <submittedName>
        <fullName evidence="1">Winged helix-turn-helix domain-containing protein</fullName>
    </submittedName>
</protein>
<name>A0ABP5ECM4_9MICO</name>
<dbReference type="InterPro" id="IPR009351">
    <property type="entry name" value="AlkZ-like"/>
</dbReference>
<comment type="caution">
    <text evidence="1">The sequence shown here is derived from an EMBL/GenBank/DDBJ whole genome shotgun (WGS) entry which is preliminary data.</text>
</comment>
<dbReference type="RefSeq" id="WP_344064204.1">
    <property type="nucleotide sequence ID" value="NZ_BAAAOH010000001.1"/>
</dbReference>
<organism evidence="1 2">
    <name type="scientific">Microbacterium pumilum</name>
    <dbReference type="NCBI Taxonomy" id="344165"/>
    <lineage>
        <taxon>Bacteria</taxon>
        <taxon>Bacillati</taxon>
        <taxon>Actinomycetota</taxon>
        <taxon>Actinomycetes</taxon>
        <taxon>Micrococcales</taxon>
        <taxon>Microbacteriaceae</taxon>
        <taxon>Microbacterium</taxon>
    </lineage>
</organism>
<keyword evidence="2" id="KW-1185">Reference proteome</keyword>
<dbReference type="Pfam" id="PF06224">
    <property type="entry name" value="AlkZ-like"/>
    <property type="match status" value="1"/>
</dbReference>
<proteinExistence type="predicted"/>
<dbReference type="EMBL" id="BAAAOH010000001">
    <property type="protein sequence ID" value="GAA1993134.1"/>
    <property type="molecule type" value="Genomic_DNA"/>
</dbReference>
<evidence type="ECO:0000313" key="2">
    <source>
        <dbReference type="Proteomes" id="UP001500326"/>
    </source>
</evidence>
<dbReference type="Proteomes" id="UP001500326">
    <property type="component" value="Unassembled WGS sequence"/>
</dbReference>
<sequence>MVIRLDRDEARRIAVRAQLLAADRPADMVETIDGLTVVNIEPTAAVAPSAELILWSRLGWPFQAADLARAVEVDRTVFEWAGFYRPMTDLDLYRPTMRAAPRYVHTREWLTSNERFHREVIARLRAEGPLRTSQIPDTSQVSWPSTGWTNDRNVTQLLEILAGCGEVAIPRREGKERLWDLAERVYPPEVEELTSDEARRRRDERRLASLGIARAKAPAQPVEPWDVGRAGEEAVVDGVPGTWRVDPAAVGLPFEGRTALLSPFDRMAFDRKRVQELFGFEYILEMYKPAAKRRWGYFALPILHGDRLVGKLDAAADRKAGVFRVAAVHDDEEFTADTADAVHGEIRELAEWLGLDVVGLP</sequence>
<evidence type="ECO:0000313" key="1">
    <source>
        <dbReference type="EMBL" id="GAA1993134.1"/>
    </source>
</evidence>
<reference evidence="2" key="1">
    <citation type="journal article" date="2019" name="Int. J. Syst. Evol. Microbiol.">
        <title>The Global Catalogue of Microorganisms (GCM) 10K type strain sequencing project: providing services to taxonomists for standard genome sequencing and annotation.</title>
        <authorList>
            <consortium name="The Broad Institute Genomics Platform"/>
            <consortium name="The Broad Institute Genome Sequencing Center for Infectious Disease"/>
            <person name="Wu L."/>
            <person name="Ma J."/>
        </authorList>
    </citation>
    <scope>NUCLEOTIDE SEQUENCE [LARGE SCALE GENOMIC DNA]</scope>
    <source>
        <strain evidence="2">JCM 14902</strain>
    </source>
</reference>